<dbReference type="PROSITE" id="PS51318">
    <property type="entry name" value="TAT"/>
    <property type="match status" value="1"/>
</dbReference>
<dbReference type="Gene3D" id="3.90.1010.20">
    <property type="match status" value="1"/>
</dbReference>
<feature type="chain" id="PRO_5038443806" description="FMN-binding domain-containing protein" evidence="2">
    <location>
        <begin position="27"/>
        <end position="155"/>
    </location>
</feature>
<reference evidence="4" key="1">
    <citation type="submission" date="2016-03" db="EMBL/GenBank/DDBJ databases">
        <authorList>
            <person name="Ploux O."/>
        </authorList>
    </citation>
    <scope>NUCLEOTIDE SEQUENCE</scope>
    <source>
        <strain evidence="4">UC1</strain>
    </source>
</reference>
<dbReference type="PROSITE" id="PS51257">
    <property type="entry name" value="PROKAR_LIPOPROTEIN"/>
    <property type="match status" value="1"/>
</dbReference>
<proteinExistence type="predicted"/>
<dbReference type="InterPro" id="IPR006311">
    <property type="entry name" value="TAT_signal"/>
</dbReference>
<dbReference type="EMBL" id="FLQR01000001">
    <property type="protein sequence ID" value="SBS70084.1"/>
    <property type="molecule type" value="Genomic_DNA"/>
</dbReference>
<dbReference type="RefSeq" id="WP_295572668.1">
    <property type="nucleotide sequence ID" value="NZ_FLQR01000001.1"/>
</dbReference>
<dbReference type="Pfam" id="PF04205">
    <property type="entry name" value="FMN_bind"/>
    <property type="match status" value="1"/>
</dbReference>
<feature type="signal peptide" evidence="2">
    <location>
        <begin position="1"/>
        <end position="26"/>
    </location>
</feature>
<keyword evidence="2" id="KW-0732">Signal</keyword>
<evidence type="ECO:0000313" key="4">
    <source>
        <dbReference type="EMBL" id="SBS70084.1"/>
    </source>
</evidence>
<evidence type="ECO:0000256" key="1">
    <source>
        <dbReference type="SAM" id="MobiDB-lite"/>
    </source>
</evidence>
<evidence type="ECO:0000259" key="3">
    <source>
        <dbReference type="SMART" id="SM00900"/>
    </source>
</evidence>
<protein>
    <recommendedName>
        <fullName evidence="3">FMN-binding domain-containing protein</fullName>
    </recommendedName>
</protein>
<dbReference type="SMART" id="SM00900">
    <property type="entry name" value="FMN_bind"/>
    <property type="match status" value="1"/>
</dbReference>
<organism evidence="4">
    <name type="scientific">uncultured Microbacterium sp</name>
    <dbReference type="NCBI Taxonomy" id="191216"/>
    <lineage>
        <taxon>Bacteria</taxon>
        <taxon>Bacillati</taxon>
        <taxon>Actinomycetota</taxon>
        <taxon>Actinomycetes</taxon>
        <taxon>Micrococcales</taxon>
        <taxon>Microbacteriaceae</taxon>
        <taxon>Microbacterium</taxon>
        <taxon>environmental samples</taxon>
    </lineage>
</organism>
<dbReference type="AlphaFoldDB" id="A0A1Y5NUL3"/>
<gene>
    <name evidence="4" type="ORF">MIPYR_10265</name>
</gene>
<dbReference type="GO" id="GO:0016020">
    <property type="term" value="C:membrane"/>
    <property type="evidence" value="ECO:0007669"/>
    <property type="project" value="InterPro"/>
</dbReference>
<dbReference type="InterPro" id="IPR007329">
    <property type="entry name" value="FMN-bd"/>
</dbReference>
<dbReference type="GO" id="GO:0010181">
    <property type="term" value="F:FMN binding"/>
    <property type="evidence" value="ECO:0007669"/>
    <property type="project" value="InterPro"/>
</dbReference>
<feature type="region of interest" description="Disordered" evidence="1">
    <location>
        <begin position="31"/>
        <end position="52"/>
    </location>
</feature>
<sequence length="155" mass="15256">MIRTTSLSRRAGFAAAASVAGMAALAGCAGTTTPAATADPDEAESAPLQTGSAGAAGYADGTYSADGSYLDGGGTVETISVTVTLEGDVITDVQVTGDPQNPESERYQSEFIGGISGEVVGKDIDEVSVDRVAGSSLTSGGFNDALAAIRDDAAA</sequence>
<evidence type="ECO:0000256" key="2">
    <source>
        <dbReference type="SAM" id="SignalP"/>
    </source>
</evidence>
<accession>A0A1Y5NUL3</accession>
<feature type="domain" description="FMN-binding" evidence="3">
    <location>
        <begin position="72"/>
        <end position="153"/>
    </location>
</feature>
<name>A0A1Y5NUL3_9MICO</name>